<dbReference type="Gene3D" id="3.40.50.1360">
    <property type="match status" value="1"/>
</dbReference>
<evidence type="ECO:0000256" key="3">
    <source>
        <dbReference type="ARBA" id="ARBA00023163"/>
    </source>
</evidence>
<evidence type="ECO:0000259" key="4">
    <source>
        <dbReference type="PROSITE" id="PS51000"/>
    </source>
</evidence>
<evidence type="ECO:0000313" key="5">
    <source>
        <dbReference type="EMBL" id="MBE1206043.1"/>
    </source>
</evidence>
<dbReference type="SMART" id="SM01134">
    <property type="entry name" value="DeoRC"/>
    <property type="match status" value="1"/>
</dbReference>
<evidence type="ECO:0000256" key="2">
    <source>
        <dbReference type="ARBA" id="ARBA00023015"/>
    </source>
</evidence>
<keyword evidence="3" id="KW-0804">Transcription</keyword>
<dbReference type="Pfam" id="PF08220">
    <property type="entry name" value="HTH_DeoR"/>
    <property type="match status" value="1"/>
</dbReference>
<dbReference type="PROSITE" id="PS51000">
    <property type="entry name" value="HTH_DEOR_2"/>
    <property type="match status" value="1"/>
</dbReference>
<dbReference type="InterPro" id="IPR037171">
    <property type="entry name" value="NagB/RpiA_transferase-like"/>
</dbReference>
<dbReference type="Gene3D" id="1.10.10.10">
    <property type="entry name" value="Winged helix-like DNA-binding domain superfamily/Winged helix DNA-binding domain"/>
    <property type="match status" value="1"/>
</dbReference>
<gene>
    <name evidence="5" type="ORF">IHE39_17240</name>
</gene>
<dbReference type="PRINTS" id="PR00037">
    <property type="entry name" value="HTHLACR"/>
</dbReference>
<dbReference type="EMBL" id="JACZEP010000005">
    <property type="protein sequence ID" value="MBE1206043.1"/>
    <property type="molecule type" value="Genomic_DNA"/>
</dbReference>
<dbReference type="SUPFAM" id="SSF100950">
    <property type="entry name" value="NagB/RpiA/CoA transferase-like"/>
    <property type="match status" value="1"/>
</dbReference>
<comment type="caution">
    <text evidence="5">The sequence shown here is derived from an EMBL/GenBank/DDBJ whole genome shotgun (WGS) entry which is preliminary data.</text>
</comment>
<evidence type="ECO:0000256" key="1">
    <source>
        <dbReference type="ARBA" id="ARBA00022491"/>
    </source>
</evidence>
<dbReference type="PANTHER" id="PTHR30363:SF4">
    <property type="entry name" value="GLYCEROL-3-PHOSPHATE REGULON REPRESSOR"/>
    <property type="match status" value="1"/>
</dbReference>
<accession>A0ABR9GQY1</accession>
<dbReference type="PANTHER" id="PTHR30363">
    <property type="entry name" value="HTH-TYPE TRANSCRIPTIONAL REGULATOR SRLR-RELATED"/>
    <property type="match status" value="1"/>
</dbReference>
<keyword evidence="1" id="KW-0678">Repressor</keyword>
<dbReference type="RefSeq" id="WP_192567326.1">
    <property type="nucleotide sequence ID" value="NZ_JACZEP010000005.1"/>
</dbReference>
<sequence length="255" mass="27916">MSLTEQRWDRILSVAAERQKVTVNDLALELDVSRETIRRDLSQLDERGLLQKVHGGAIHVHSASEGAFRKRQGQNAKEKNTIAQLVNELLKPGESVMMNAGTTVYAVANAIASRDDLTVITNSLDIASRLLHGHGGNSVVLLGGNLGRDSQTFGEMTMEEIRRFRVDHAVLTIGAMDTTSIFFDFSIEIASVARAMMQQARQTTIVADNQKLGRTALVELCKIKDLSRVVTDAPPSAEMSRAFAEAKVDVIFPDG</sequence>
<dbReference type="SMART" id="SM00420">
    <property type="entry name" value="HTH_DEOR"/>
    <property type="match status" value="1"/>
</dbReference>
<name>A0ABR9GQY1_9HYPH</name>
<organism evidence="5 6">
    <name type="scientific">Aminobacter carboxidus</name>
    <dbReference type="NCBI Taxonomy" id="376165"/>
    <lineage>
        <taxon>Bacteria</taxon>
        <taxon>Pseudomonadati</taxon>
        <taxon>Pseudomonadota</taxon>
        <taxon>Alphaproteobacteria</taxon>
        <taxon>Hyphomicrobiales</taxon>
        <taxon>Phyllobacteriaceae</taxon>
        <taxon>Aminobacter</taxon>
    </lineage>
</organism>
<keyword evidence="6" id="KW-1185">Reference proteome</keyword>
<dbReference type="InterPro" id="IPR014036">
    <property type="entry name" value="DeoR-like_C"/>
</dbReference>
<reference evidence="5 6" key="1">
    <citation type="submission" date="2020-09" db="EMBL/GenBank/DDBJ databases">
        <title>Draft Genome Sequence of Aminobacter carboxidus type strain DSM 1086, a soil Gram-negative carboxydobacterium.</title>
        <authorList>
            <person name="Turrini P."/>
            <person name="Tescari M."/>
            <person name="Artuso I."/>
            <person name="Lugli G.A."/>
            <person name="Frangipani E."/>
            <person name="Ventura M."/>
            <person name="Visca P."/>
        </authorList>
    </citation>
    <scope>NUCLEOTIDE SEQUENCE [LARGE SCALE GENOMIC DNA]</scope>
    <source>
        <strain evidence="5 6">DSM 1086</strain>
    </source>
</reference>
<evidence type="ECO:0000313" key="6">
    <source>
        <dbReference type="Proteomes" id="UP000598227"/>
    </source>
</evidence>
<dbReference type="Proteomes" id="UP000598227">
    <property type="component" value="Unassembled WGS sequence"/>
</dbReference>
<dbReference type="InterPro" id="IPR050313">
    <property type="entry name" value="Carb_Metab_HTH_regulators"/>
</dbReference>
<dbReference type="InterPro" id="IPR036390">
    <property type="entry name" value="WH_DNA-bd_sf"/>
</dbReference>
<protein>
    <submittedName>
        <fullName evidence="5">DeoR/GlpR transcriptional regulator</fullName>
    </submittedName>
</protein>
<proteinExistence type="predicted"/>
<dbReference type="InterPro" id="IPR036388">
    <property type="entry name" value="WH-like_DNA-bd_sf"/>
</dbReference>
<dbReference type="InterPro" id="IPR001034">
    <property type="entry name" value="DeoR_HTH"/>
</dbReference>
<keyword evidence="2" id="KW-0805">Transcription regulation</keyword>
<feature type="domain" description="HTH deoR-type" evidence="4">
    <location>
        <begin position="4"/>
        <end position="59"/>
    </location>
</feature>
<dbReference type="SUPFAM" id="SSF46785">
    <property type="entry name" value="Winged helix' DNA-binding domain"/>
    <property type="match status" value="1"/>
</dbReference>
<dbReference type="Pfam" id="PF00455">
    <property type="entry name" value="DeoRC"/>
    <property type="match status" value="1"/>
</dbReference>